<evidence type="ECO:0000256" key="3">
    <source>
        <dbReference type="ARBA" id="ARBA00022553"/>
    </source>
</evidence>
<feature type="domain" description="Torsin-1A-interacting protein 1/2 AAA+ activator" evidence="11">
    <location>
        <begin position="197"/>
        <end position="412"/>
    </location>
</feature>
<evidence type="ECO:0000256" key="8">
    <source>
        <dbReference type="ARBA" id="ARBA00023242"/>
    </source>
</evidence>
<evidence type="ECO:0000256" key="9">
    <source>
        <dbReference type="ARBA" id="ARBA00037847"/>
    </source>
</evidence>
<evidence type="ECO:0000256" key="1">
    <source>
        <dbReference type="ARBA" id="ARBA00004259"/>
    </source>
</evidence>
<keyword evidence="13" id="KW-1185">Reference proteome</keyword>
<evidence type="ECO:0000313" key="13">
    <source>
        <dbReference type="Proteomes" id="UP001642483"/>
    </source>
</evidence>
<dbReference type="Pfam" id="PF05609">
    <property type="entry name" value="LAP1_C"/>
    <property type="match status" value="1"/>
</dbReference>
<evidence type="ECO:0000256" key="2">
    <source>
        <dbReference type="ARBA" id="ARBA00007860"/>
    </source>
</evidence>
<dbReference type="PANTHER" id="PTHR18843">
    <property type="entry name" value="TORSIN-1A-INTERACTING PROTEIN"/>
    <property type="match status" value="1"/>
</dbReference>
<dbReference type="InterPro" id="IPR046753">
    <property type="entry name" value="TOIP1/2_C"/>
</dbReference>
<evidence type="ECO:0000313" key="12">
    <source>
        <dbReference type="EMBL" id="CAK8674784.1"/>
    </source>
</evidence>
<keyword evidence="4" id="KW-0812">Transmembrane</keyword>
<dbReference type="PANTHER" id="PTHR18843:SF7">
    <property type="entry name" value="LAMINA-ASSOCIATED POLYPEPTIDE 1B ISOFORM 1-RELATED"/>
    <property type="match status" value="1"/>
</dbReference>
<reference evidence="12 13" key="1">
    <citation type="submission" date="2024-02" db="EMBL/GenBank/DDBJ databases">
        <authorList>
            <person name="Daric V."/>
            <person name="Darras S."/>
        </authorList>
    </citation>
    <scope>NUCLEOTIDE SEQUENCE [LARGE SCALE GENOMIC DNA]</scope>
</reference>
<evidence type="ECO:0000256" key="4">
    <source>
        <dbReference type="ARBA" id="ARBA00022692"/>
    </source>
</evidence>
<feature type="compositionally biased region" description="Low complexity" evidence="10">
    <location>
        <begin position="150"/>
        <end position="163"/>
    </location>
</feature>
<proteinExistence type="inferred from homology"/>
<accession>A0ABP0F501</accession>
<feature type="compositionally biased region" description="Basic and acidic residues" evidence="10">
    <location>
        <begin position="78"/>
        <end position="105"/>
    </location>
</feature>
<feature type="compositionally biased region" description="Basic and acidic residues" evidence="10">
    <location>
        <begin position="20"/>
        <end position="59"/>
    </location>
</feature>
<keyword evidence="8" id="KW-0539">Nucleus</keyword>
<comment type="subcellular location">
    <subcellularLocation>
        <location evidence="9">Endomembrane system</location>
        <topology evidence="9">Single-pass membrane protein</topology>
    </subcellularLocation>
    <subcellularLocation>
        <location evidence="1">Nucleus envelope</location>
    </subcellularLocation>
</comment>
<comment type="similarity">
    <text evidence="2">Belongs to the TOR1AIP family.</text>
</comment>
<feature type="region of interest" description="Disordered" evidence="10">
    <location>
        <begin position="1"/>
        <end position="188"/>
    </location>
</feature>
<evidence type="ECO:0000256" key="7">
    <source>
        <dbReference type="ARBA" id="ARBA00023180"/>
    </source>
</evidence>
<protein>
    <recommendedName>
        <fullName evidence="11">Torsin-1A-interacting protein 1/2 AAA+ activator domain-containing protein</fullName>
    </recommendedName>
</protein>
<dbReference type="EMBL" id="CAWYQH010000013">
    <property type="protein sequence ID" value="CAK8674784.1"/>
    <property type="molecule type" value="Genomic_DNA"/>
</dbReference>
<evidence type="ECO:0000256" key="5">
    <source>
        <dbReference type="ARBA" id="ARBA00022989"/>
    </source>
</evidence>
<dbReference type="InterPro" id="IPR008662">
    <property type="entry name" value="TOIP1/2"/>
</dbReference>
<evidence type="ECO:0000256" key="6">
    <source>
        <dbReference type="ARBA" id="ARBA00023136"/>
    </source>
</evidence>
<keyword evidence="6" id="KW-0472">Membrane</keyword>
<evidence type="ECO:0000256" key="10">
    <source>
        <dbReference type="SAM" id="MobiDB-lite"/>
    </source>
</evidence>
<dbReference type="InterPro" id="IPR038599">
    <property type="entry name" value="LAP1C-like_C_sf"/>
</dbReference>
<name>A0ABP0F501_CLALP</name>
<evidence type="ECO:0000259" key="11">
    <source>
        <dbReference type="Pfam" id="PF05609"/>
    </source>
</evidence>
<comment type="caution">
    <text evidence="12">The sequence shown here is derived from an EMBL/GenBank/DDBJ whole genome shotgun (WGS) entry which is preliminary data.</text>
</comment>
<organism evidence="12 13">
    <name type="scientific">Clavelina lepadiformis</name>
    <name type="common">Light-bulb sea squirt</name>
    <name type="synonym">Ascidia lepadiformis</name>
    <dbReference type="NCBI Taxonomy" id="159417"/>
    <lineage>
        <taxon>Eukaryota</taxon>
        <taxon>Metazoa</taxon>
        <taxon>Chordata</taxon>
        <taxon>Tunicata</taxon>
        <taxon>Ascidiacea</taxon>
        <taxon>Aplousobranchia</taxon>
        <taxon>Clavelinidae</taxon>
        <taxon>Clavelina</taxon>
    </lineage>
</organism>
<keyword evidence="5" id="KW-1133">Transmembrane helix</keyword>
<gene>
    <name evidence="12" type="ORF">CVLEPA_LOCUS4449</name>
</gene>
<sequence length="414" mass="45784">MPPNKGNGKKTKPPSAPKPDSSDHNGETDDSETKTSHDDAASENEVDLKADGNNSRDDDNISVDGTLDENIGNPTNLKRCDPLTEQKEMCDEEEAVRQEGSEAKIKGRPGLYQRHNIRNLTPGNANPNPDNATSTIAGSAKPGDESQHASNTSLNLSGTSSNTVFEPGQMTSPERKELCDSNSQTADAPTTKQNIFKRLEMYHKEMEFVNTNFPSQQKRLWQTISVALSDHLNATQPKQPAILLLASAENANPTAECLAQKISNAFSKQCTYQDAKLSGFELNSNSERAKYDLDEKISGYFEKGACSVVISRLEKIPAFATTTFYQFCENDNAPYKNVSIIFTVQVEATFLERNPDGLSNLPARLWDEVVIDFLSRSLHSRDPDRMTKDMIGGLMSRITPSVVWVNEEENLRCQ</sequence>
<keyword evidence="3" id="KW-0597">Phosphoprotein</keyword>
<keyword evidence="7" id="KW-0325">Glycoprotein</keyword>
<dbReference type="Gene3D" id="3.40.50.12190">
    <property type="match status" value="1"/>
</dbReference>
<feature type="compositionally biased region" description="Polar residues" evidence="10">
    <location>
        <begin position="118"/>
        <end position="137"/>
    </location>
</feature>
<dbReference type="Proteomes" id="UP001642483">
    <property type="component" value="Unassembled WGS sequence"/>
</dbReference>